<comment type="similarity">
    <text evidence="1">Belongs to the ANKZF1/VMS1 family.</text>
</comment>
<feature type="domain" description="VLRF1" evidence="2">
    <location>
        <begin position="103"/>
        <end position="247"/>
    </location>
</feature>
<dbReference type="EMBL" id="JALJOT010000008">
    <property type="protein sequence ID" value="KAK9908270.1"/>
    <property type="molecule type" value="Genomic_DNA"/>
</dbReference>
<evidence type="ECO:0000313" key="3">
    <source>
        <dbReference type="EMBL" id="KAK9908270.1"/>
    </source>
</evidence>
<evidence type="ECO:0000256" key="1">
    <source>
        <dbReference type="PROSITE-ProRule" id="PRU01389"/>
    </source>
</evidence>
<keyword evidence="1" id="KW-0540">Nuclease</keyword>
<evidence type="ECO:0000259" key="2">
    <source>
        <dbReference type="PROSITE" id="PS52044"/>
    </source>
</evidence>
<proteinExistence type="inferred from homology"/>
<dbReference type="InterPro" id="IPR041175">
    <property type="entry name" value="VLRF1/Vms1"/>
</dbReference>
<reference evidence="3 4" key="1">
    <citation type="journal article" date="2024" name="Nat. Commun.">
        <title>Phylogenomics reveals the evolutionary origins of lichenization in chlorophyte algae.</title>
        <authorList>
            <person name="Puginier C."/>
            <person name="Libourel C."/>
            <person name="Otte J."/>
            <person name="Skaloud P."/>
            <person name="Haon M."/>
            <person name="Grisel S."/>
            <person name="Petersen M."/>
            <person name="Berrin J.G."/>
            <person name="Delaux P.M."/>
            <person name="Dal Grande F."/>
            <person name="Keller J."/>
        </authorList>
    </citation>
    <scope>NUCLEOTIDE SEQUENCE [LARGE SCALE GENOMIC DNA]</scope>
    <source>
        <strain evidence="3 4">SAG 216-7</strain>
    </source>
</reference>
<keyword evidence="1" id="KW-0255">Endonuclease</keyword>
<accession>A0ABR2YML2</accession>
<comment type="caution">
    <text evidence="3">The sequence shown here is derived from an EMBL/GenBank/DDBJ whole genome shotgun (WGS) entry which is preliminary data.</text>
</comment>
<name>A0ABR2YML2_9CHLO</name>
<comment type="domain">
    <text evidence="1">The VLRF1 domain mediates binding to the 60S ribosomal subunit.</text>
</comment>
<keyword evidence="1" id="KW-0963">Cytoplasm</keyword>
<evidence type="ECO:0000313" key="4">
    <source>
        <dbReference type="Proteomes" id="UP001491310"/>
    </source>
</evidence>
<sequence length="261" mass="28880">MLRKGALLRSRLTCAYSSLDFDQWLQINPLPSTSSSRVDRCISTQQDVVSDKGLQSAVSRPFSWRETGREMLLPSILRPMPDMDAFLETAISSERGSDPGPTRCGRHVAVLLSADSAALGVWDDGVLTRHKVITGYTVRRKAGKAQLTYLRRGGNGGTVGGGIRLRETQRLFHAAASKLCEWAADINTCEQAHATGTVRVWNELYSAKTALNAVLPRDDARWRRVGLSISKPRLTDLKHVFRTISTGSFMVYDGSDLDWMP</sequence>
<dbReference type="Proteomes" id="UP001491310">
    <property type="component" value="Unassembled WGS sequence"/>
</dbReference>
<dbReference type="Pfam" id="PF18826">
    <property type="entry name" value="bVLRF1"/>
    <property type="match status" value="1"/>
</dbReference>
<protein>
    <recommendedName>
        <fullName evidence="2">VLRF1 domain-containing protein</fullName>
    </recommendedName>
</protein>
<gene>
    <name evidence="3" type="ORF">WJX75_005232</name>
</gene>
<organism evidence="3 4">
    <name type="scientific">Coccomyxa subellipsoidea</name>
    <dbReference type="NCBI Taxonomy" id="248742"/>
    <lineage>
        <taxon>Eukaryota</taxon>
        <taxon>Viridiplantae</taxon>
        <taxon>Chlorophyta</taxon>
        <taxon>core chlorophytes</taxon>
        <taxon>Trebouxiophyceae</taxon>
        <taxon>Trebouxiophyceae incertae sedis</taxon>
        <taxon>Coccomyxaceae</taxon>
        <taxon>Coccomyxa</taxon>
    </lineage>
</organism>
<keyword evidence="4" id="KW-1185">Reference proteome</keyword>
<dbReference type="PROSITE" id="PS52044">
    <property type="entry name" value="VLRF1"/>
    <property type="match status" value="1"/>
</dbReference>
<feature type="active site" evidence="1">
    <location>
        <position position="146"/>
    </location>
</feature>
<keyword evidence="1" id="KW-0378">Hydrolase</keyword>